<name>A0A8S3BZU3_9BILA</name>
<comment type="caution">
    <text evidence="1">The sequence shown here is derived from an EMBL/GenBank/DDBJ whole genome shotgun (WGS) entry which is preliminary data.</text>
</comment>
<dbReference type="Proteomes" id="UP000681720">
    <property type="component" value="Unassembled WGS sequence"/>
</dbReference>
<dbReference type="EMBL" id="CAJOBJ010196877">
    <property type="protein sequence ID" value="CAF4971526.1"/>
    <property type="molecule type" value="Genomic_DNA"/>
</dbReference>
<proteinExistence type="predicted"/>
<sequence length="43" mass="4966">MFRSIRVRDFVAEKYIERAGAWVKSGCSLQPTIWSNMNEPPPP</sequence>
<dbReference type="Proteomes" id="UP000676336">
    <property type="component" value="Unassembled WGS sequence"/>
</dbReference>
<protein>
    <submittedName>
        <fullName evidence="1">Uncharacterized protein</fullName>
    </submittedName>
</protein>
<accession>A0A8S3BZU3</accession>
<dbReference type="EMBL" id="CAJOBI010160120">
    <property type="protein sequence ID" value="CAF4847611.1"/>
    <property type="molecule type" value="Genomic_DNA"/>
</dbReference>
<gene>
    <name evidence="2" type="ORF">GIL414_LOCUS55446</name>
    <name evidence="1" type="ORF">SMN809_LOCUS49244</name>
</gene>
<evidence type="ECO:0000313" key="3">
    <source>
        <dbReference type="Proteomes" id="UP000676336"/>
    </source>
</evidence>
<evidence type="ECO:0000313" key="1">
    <source>
        <dbReference type="EMBL" id="CAF4847611.1"/>
    </source>
</evidence>
<feature type="non-terminal residue" evidence="1">
    <location>
        <position position="1"/>
    </location>
</feature>
<evidence type="ECO:0000313" key="2">
    <source>
        <dbReference type="EMBL" id="CAF4971526.1"/>
    </source>
</evidence>
<reference evidence="1" key="1">
    <citation type="submission" date="2021-02" db="EMBL/GenBank/DDBJ databases">
        <authorList>
            <person name="Nowell W R."/>
        </authorList>
    </citation>
    <scope>NUCLEOTIDE SEQUENCE</scope>
</reference>
<organism evidence="1 3">
    <name type="scientific">Rotaria magnacalcarata</name>
    <dbReference type="NCBI Taxonomy" id="392030"/>
    <lineage>
        <taxon>Eukaryota</taxon>
        <taxon>Metazoa</taxon>
        <taxon>Spiralia</taxon>
        <taxon>Gnathifera</taxon>
        <taxon>Rotifera</taxon>
        <taxon>Eurotatoria</taxon>
        <taxon>Bdelloidea</taxon>
        <taxon>Philodinida</taxon>
        <taxon>Philodinidae</taxon>
        <taxon>Rotaria</taxon>
    </lineage>
</organism>
<dbReference type="AlphaFoldDB" id="A0A8S3BZU3"/>